<dbReference type="PANTHER" id="PTHR18929">
    <property type="entry name" value="PROTEIN DISULFIDE ISOMERASE"/>
    <property type="match status" value="1"/>
</dbReference>
<dbReference type="CDD" id="cd02982">
    <property type="entry name" value="PDI_b'_family"/>
    <property type="match status" value="1"/>
</dbReference>
<keyword evidence="8" id="KW-0732">Signal</keyword>
<feature type="signal peptide" evidence="8">
    <location>
        <begin position="1"/>
        <end position="24"/>
    </location>
</feature>
<dbReference type="PANTHER" id="PTHR18929:SF132">
    <property type="entry name" value="PROTEIN DISULFIDE-ISOMERASE A3"/>
    <property type="match status" value="1"/>
</dbReference>
<dbReference type="Gene3D" id="3.40.30.10">
    <property type="entry name" value="Glutaredoxin"/>
    <property type="match status" value="3"/>
</dbReference>
<keyword evidence="6" id="KW-0413">Isomerase</keyword>
<reference evidence="10" key="1">
    <citation type="journal article" date="2023" name="Mol. Phylogenet. Evol.">
        <title>Genome-scale phylogeny and comparative genomics of the fungal order Sordariales.</title>
        <authorList>
            <person name="Hensen N."/>
            <person name="Bonometti L."/>
            <person name="Westerberg I."/>
            <person name="Brannstrom I.O."/>
            <person name="Guillou S."/>
            <person name="Cros-Aarteil S."/>
            <person name="Calhoun S."/>
            <person name="Haridas S."/>
            <person name="Kuo A."/>
            <person name="Mondo S."/>
            <person name="Pangilinan J."/>
            <person name="Riley R."/>
            <person name="LaButti K."/>
            <person name="Andreopoulos B."/>
            <person name="Lipzen A."/>
            <person name="Chen C."/>
            <person name="Yan M."/>
            <person name="Daum C."/>
            <person name="Ng V."/>
            <person name="Clum A."/>
            <person name="Steindorff A."/>
            <person name="Ohm R.A."/>
            <person name="Martin F."/>
            <person name="Silar P."/>
            <person name="Natvig D.O."/>
            <person name="Lalanne C."/>
            <person name="Gautier V."/>
            <person name="Ament-Velasquez S.L."/>
            <person name="Kruys A."/>
            <person name="Hutchinson M.I."/>
            <person name="Powell A.J."/>
            <person name="Barry K."/>
            <person name="Miller A.N."/>
            <person name="Grigoriev I.V."/>
            <person name="Debuchy R."/>
            <person name="Gladieux P."/>
            <person name="Hiltunen Thoren M."/>
            <person name="Johannesson H."/>
        </authorList>
    </citation>
    <scope>NUCLEOTIDE SEQUENCE [LARGE SCALE GENOMIC DNA]</scope>
    <source>
        <strain evidence="10">CBS 284.82</strain>
    </source>
</reference>
<evidence type="ECO:0000256" key="2">
    <source>
        <dbReference type="ARBA" id="ARBA00004319"/>
    </source>
</evidence>
<dbReference type="GO" id="GO:0006457">
    <property type="term" value="P:protein folding"/>
    <property type="evidence" value="ECO:0007669"/>
    <property type="project" value="TreeGrafter"/>
</dbReference>
<dbReference type="EMBL" id="MU854610">
    <property type="protein sequence ID" value="KAK4032434.1"/>
    <property type="molecule type" value="Genomic_DNA"/>
</dbReference>
<evidence type="ECO:0000256" key="1">
    <source>
        <dbReference type="ARBA" id="ARBA00001182"/>
    </source>
</evidence>
<evidence type="ECO:0000256" key="3">
    <source>
        <dbReference type="ARBA" id="ARBA00006347"/>
    </source>
</evidence>
<dbReference type="GO" id="GO:0005788">
    <property type="term" value="C:endoplasmic reticulum lumen"/>
    <property type="evidence" value="ECO:0007669"/>
    <property type="project" value="UniProtKB-SubCell"/>
</dbReference>
<dbReference type="GO" id="GO:0003756">
    <property type="term" value="F:protein disulfide isomerase activity"/>
    <property type="evidence" value="ECO:0007669"/>
    <property type="project" value="UniProtKB-EC"/>
</dbReference>
<comment type="similarity">
    <text evidence="3">Belongs to the protein disulfide isomerase family.</text>
</comment>
<dbReference type="GO" id="GO:0034976">
    <property type="term" value="P:response to endoplasmic reticulum stress"/>
    <property type="evidence" value="ECO:0007669"/>
    <property type="project" value="TreeGrafter"/>
</dbReference>
<dbReference type="Proteomes" id="UP001303115">
    <property type="component" value="Unassembled WGS sequence"/>
</dbReference>
<accession>A0AAN6P616</accession>
<organism evidence="9 10">
    <name type="scientific">Parachaetomium inaequale</name>
    <dbReference type="NCBI Taxonomy" id="2588326"/>
    <lineage>
        <taxon>Eukaryota</taxon>
        <taxon>Fungi</taxon>
        <taxon>Dikarya</taxon>
        <taxon>Ascomycota</taxon>
        <taxon>Pezizomycotina</taxon>
        <taxon>Sordariomycetes</taxon>
        <taxon>Sordariomycetidae</taxon>
        <taxon>Sordariales</taxon>
        <taxon>Chaetomiaceae</taxon>
        <taxon>Parachaetomium</taxon>
    </lineage>
</organism>
<protein>
    <recommendedName>
        <fullName evidence="4">protein disulfide-isomerase</fullName>
        <ecNumber evidence="4">5.3.4.1</ecNumber>
    </recommendedName>
</protein>
<dbReference type="AlphaFoldDB" id="A0AAN6P616"/>
<dbReference type="InterPro" id="IPR036249">
    <property type="entry name" value="Thioredoxin-like_sf"/>
</dbReference>
<comment type="catalytic activity">
    <reaction evidence="1">
        <text>Catalyzes the rearrangement of -S-S- bonds in proteins.</text>
        <dbReference type="EC" id="5.3.4.1"/>
    </reaction>
</comment>
<feature type="chain" id="PRO_5043019820" description="protein disulfide-isomerase" evidence="8">
    <location>
        <begin position="25"/>
        <end position="333"/>
    </location>
</feature>
<evidence type="ECO:0000256" key="7">
    <source>
        <dbReference type="ARBA" id="ARBA00023284"/>
    </source>
</evidence>
<keyword evidence="5" id="KW-0256">Endoplasmic reticulum</keyword>
<dbReference type="Pfam" id="PF13848">
    <property type="entry name" value="Thioredoxin_6"/>
    <property type="match status" value="1"/>
</dbReference>
<sequence>MKFAFFTPILLLASESGAWNHVSGTELLKRNGNEQTLIALAQALEQEWTAVQKTEGDKVVSVDCSAESKLCHESGVSSFPAIRLQQPSGKQIRYRGPRKAAAVQGFLHRTSRPTVSFVTPKNSSIFQSIDDVVFIGHFGTHDSHLQRQFETIAEKYRDRYSFATTSGTVRQGAPPTVECFNNPDSTKRSTSDFPTPSSLESFIKRCSTPTIPQMTRRNELSFYQTRQSIVHYFVRSDAEREAYVAEMRPLAKKYAEYLHFVTTDADEYADAAEMMGIKRGSSGGLSVQNPNNGDVFPYMRREKISAGVVEVFLGDIIQGKVKPWRPGGGHDEL</sequence>
<evidence type="ECO:0000256" key="5">
    <source>
        <dbReference type="ARBA" id="ARBA00022824"/>
    </source>
</evidence>
<gene>
    <name evidence="9" type="ORF">C8A01DRAFT_50768</name>
</gene>
<keyword evidence="7" id="KW-0676">Redox-active center</keyword>
<evidence type="ECO:0000313" key="10">
    <source>
        <dbReference type="Proteomes" id="UP001303115"/>
    </source>
</evidence>
<comment type="caution">
    <text evidence="9">The sequence shown here is derived from an EMBL/GenBank/DDBJ whole genome shotgun (WGS) entry which is preliminary data.</text>
</comment>
<evidence type="ECO:0000313" key="9">
    <source>
        <dbReference type="EMBL" id="KAK4032434.1"/>
    </source>
</evidence>
<keyword evidence="10" id="KW-1185">Reference proteome</keyword>
<evidence type="ECO:0000256" key="8">
    <source>
        <dbReference type="SAM" id="SignalP"/>
    </source>
</evidence>
<dbReference type="SUPFAM" id="SSF52833">
    <property type="entry name" value="Thioredoxin-like"/>
    <property type="match status" value="3"/>
</dbReference>
<proteinExistence type="inferred from homology"/>
<evidence type="ECO:0000256" key="4">
    <source>
        <dbReference type="ARBA" id="ARBA00012723"/>
    </source>
</evidence>
<dbReference type="EC" id="5.3.4.1" evidence="4"/>
<comment type="subcellular location">
    <subcellularLocation>
        <location evidence="2">Endoplasmic reticulum lumen</location>
    </subcellularLocation>
</comment>
<name>A0AAN6P616_9PEZI</name>
<evidence type="ECO:0000256" key="6">
    <source>
        <dbReference type="ARBA" id="ARBA00023235"/>
    </source>
</evidence>
<dbReference type="CDD" id="cd02961">
    <property type="entry name" value="PDI_a_family"/>
    <property type="match status" value="1"/>
</dbReference>